<protein>
    <submittedName>
        <fullName evidence="2">Teichoic acids export ATP-binding protein TagH</fullName>
    </submittedName>
</protein>
<dbReference type="Gene3D" id="3.40.50.300">
    <property type="entry name" value="P-loop containing nucleotide triphosphate hydrolases"/>
    <property type="match status" value="1"/>
</dbReference>
<dbReference type="KEGG" id="cok:COCCU_12915"/>
<keyword evidence="3" id="KW-1185">Reference proteome</keyword>
<feature type="domain" description="ABC transporter" evidence="1">
    <location>
        <begin position="2"/>
        <end position="106"/>
    </location>
</feature>
<reference evidence="2 3" key="1">
    <citation type="submission" date="2019-11" db="EMBL/GenBank/DDBJ databases">
        <title>Complete genome sequence of Corynebacterium kalinowskii 1959, a novel Corynebacterium species isolated from soil of a small paddock in Vilsendorf, Germany.</title>
        <authorList>
            <person name="Schaffert L."/>
            <person name="Ruwe M."/>
            <person name="Milse J."/>
            <person name="Hanuschka K."/>
            <person name="Ortseifen V."/>
            <person name="Droste J."/>
            <person name="Brandt D."/>
            <person name="Schlueter L."/>
            <person name="Kutter Y."/>
            <person name="Vinke S."/>
            <person name="Viehoefer P."/>
            <person name="Jacob L."/>
            <person name="Luebke N.-C."/>
            <person name="Schulte-Berndt E."/>
            <person name="Hain C."/>
            <person name="Linder M."/>
            <person name="Schmidt P."/>
            <person name="Wollenschlaeger L."/>
            <person name="Luttermann T."/>
            <person name="Thieme E."/>
            <person name="Hassa J."/>
            <person name="Haak M."/>
            <person name="Wittchen M."/>
            <person name="Mentz A."/>
            <person name="Persicke M."/>
            <person name="Busche T."/>
            <person name="Ruckert C."/>
        </authorList>
    </citation>
    <scope>NUCLEOTIDE SEQUENCE [LARGE SCALE GENOMIC DNA]</scope>
    <source>
        <strain evidence="2 3">2039</strain>
    </source>
</reference>
<dbReference type="PANTHER" id="PTHR46743">
    <property type="entry name" value="TEICHOIC ACIDS EXPORT ATP-BINDING PROTEIN TAGH"/>
    <property type="match status" value="1"/>
</dbReference>
<dbReference type="InterPro" id="IPR050683">
    <property type="entry name" value="Bact_Polysacc_Export_ATP-bd"/>
</dbReference>
<sequence>MLRLIAGGESPTSGDIRVSSQPTLLGVAAALQPKLTGARNIRLGLLAMGLTPDDVEDKFDEICEFADIGEAIDRPMNTYSSGMGSRLKFAISTSLSPEILLVDEALSTGDASFTDRAKERMDGFLSNSGTVFMVSHAADTIQKSCNRAIWLHEGRIIADGAAESVTKSYRVWGNRAATGKHEEAAEIIRKIEGYYKPPIIKLENERK</sequence>
<name>A0A6B8VSC2_9CORY</name>
<dbReference type="Pfam" id="PF00005">
    <property type="entry name" value="ABC_tran"/>
    <property type="match status" value="1"/>
</dbReference>
<dbReference type="GO" id="GO:0016887">
    <property type="term" value="F:ATP hydrolysis activity"/>
    <property type="evidence" value="ECO:0007669"/>
    <property type="project" value="InterPro"/>
</dbReference>
<dbReference type="EMBL" id="CP046455">
    <property type="protein sequence ID" value="QGU08482.1"/>
    <property type="molecule type" value="Genomic_DNA"/>
</dbReference>
<dbReference type="AlphaFoldDB" id="A0A6B8VSC2"/>
<dbReference type="PANTHER" id="PTHR46743:SF2">
    <property type="entry name" value="TEICHOIC ACIDS EXPORT ATP-BINDING PROTEIN TAGH"/>
    <property type="match status" value="1"/>
</dbReference>
<dbReference type="GO" id="GO:0005524">
    <property type="term" value="F:ATP binding"/>
    <property type="evidence" value="ECO:0007669"/>
    <property type="project" value="UniProtKB-KW"/>
</dbReference>
<keyword evidence="2" id="KW-0067">ATP-binding</keyword>
<dbReference type="InterPro" id="IPR027417">
    <property type="entry name" value="P-loop_NTPase"/>
</dbReference>
<dbReference type="InterPro" id="IPR003439">
    <property type="entry name" value="ABC_transporter-like_ATP-bd"/>
</dbReference>
<keyword evidence="2" id="KW-0547">Nucleotide-binding</keyword>
<dbReference type="SUPFAM" id="SSF52540">
    <property type="entry name" value="P-loop containing nucleoside triphosphate hydrolases"/>
    <property type="match status" value="1"/>
</dbReference>
<proteinExistence type="predicted"/>
<evidence type="ECO:0000313" key="3">
    <source>
        <dbReference type="Proteomes" id="UP000424462"/>
    </source>
</evidence>
<dbReference type="Proteomes" id="UP000424462">
    <property type="component" value="Chromosome"/>
</dbReference>
<evidence type="ECO:0000259" key="1">
    <source>
        <dbReference type="Pfam" id="PF00005"/>
    </source>
</evidence>
<evidence type="ECO:0000313" key="2">
    <source>
        <dbReference type="EMBL" id="QGU08482.1"/>
    </source>
</evidence>
<organism evidence="2 3">
    <name type="scientific">Corynebacterium occultum</name>
    <dbReference type="NCBI Taxonomy" id="2675219"/>
    <lineage>
        <taxon>Bacteria</taxon>
        <taxon>Bacillati</taxon>
        <taxon>Actinomycetota</taxon>
        <taxon>Actinomycetes</taxon>
        <taxon>Mycobacteriales</taxon>
        <taxon>Corynebacteriaceae</taxon>
        <taxon>Corynebacterium</taxon>
    </lineage>
</organism>
<accession>A0A6B8VSC2</accession>
<gene>
    <name evidence="2" type="primary">tagH2</name>
    <name evidence="2" type="ORF">COCCU_12915</name>
</gene>